<evidence type="ECO:0000313" key="1">
    <source>
        <dbReference type="EMBL" id="MDP9838609.1"/>
    </source>
</evidence>
<dbReference type="RefSeq" id="WP_306836686.1">
    <property type="nucleotide sequence ID" value="NZ_JAUSRF010000011.1"/>
</dbReference>
<proteinExistence type="predicted"/>
<name>A0ABT9PXK7_9HYPH</name>
<comment type="caution">
    <text evidence="1">The sequence shown here is derived from an EMBL/GenBank/DDBJ whole genome shotgun (WGS) entry which is preliminary data.</text>
</comment>
<organism evidence="1 2">
    <name type="scientific">Neorhizobium huautlense</name>
    <dbReference type="NCBI Taxonomy" id="67774"/>
    <lineage>
        <taxon>Bacteria</taxon>
        <taxon>Pseudomonadati</taxon>
        <taxon>Pseudomonadota</taxon>
        <taxon>Alphaproteobacteria</taxon>
        <taxon>Hyphomicrobiales</taxon>
        <taxon>Rhizobiaceae</taxon>
        <taxon>Rhizobium/Agrobacterium group</taxon>
        <taxon>Neorhizobium</taxon>
    </lineage>
</organism>
<reference evidence="1 2" key="1">
    <citation type="submission" date="2023-07" db="EMBL/GenBank/DDBJ databases">
        <title>Sorghum-associated microbial communities from plants grown in Nebraska, USA.</title>
        <authorList>
            <person name="Schachtman D."/>
        </authorList>
    </citation>
    <scope>NUCLEOTIDE SEQUENCE [LARGE SCALE GENOMIC DNA]</scope>
    <source>
        <strain evidence="1 2">DS1307</strain>
    </source>
</reference>
<sequence>MPVDYFILTYAADRDSRAPHFLKGALSPKQVGNYEDIGLETLQPCWNEHLGRYDFLEDLFFVSREDDINLDFYPTADGFLASDALVDTLEKFGSDRFVFRSVAMTNEAGAPNSRQPMNFCQVIEQDNAFEYSEMDIDGRYHSEIDGPNTLDRSGENPSVTACISIVLKEGLPELFSTRQIPKLTWVASERIKQDCEAKLLIGPFFIPLNDIAVVDFAFDGPGGFSKTAPHWIEKSDFRRWGEKVDRQTMFDPSGDDAKAVLEKLLKG</sequence>
<accession>A0ABT9PXK7</accession>
<protein>
    <submittedName>
        <fullName evidence="1">Uncharacterized protein</fullName>
    </submittedName>
</protein>
<dbReference type="EMBL" id="JAUSRF010000011">
    <property type="protein sequence ID" value="MDP9838609.1"/>
    <property type="molecule type" value="Genomic_DNA"/>
</dbReference>
<dbReference type="Proteomes" id="UP001241472">
    <property type="component" value="Unassembled WGS sequence"/>
</dbReference>
<gene>
    <name evidence="1" type="ORF">J2T09_003381</name>
</gene>
<keyword evidence="2" id="KW-1185">Reference proteome</keyword>
<evidence type="ECO:0000313" key="2">
    <source>
        <dbReference type="Proteomes" id="UP001241472"/>
    </source>
</evidence>